<evidence type="ECO:0000313" key="12">
    <source>
        <dbReference type="Ensembl" id="ENSAOCP00000009335.2"/>
    </source>
</evidence>
<dbReference type="STRING" id="80972.ENSAOCP00000009335"/>
<dbReference type="FunFam" id="2.10.110.10:FF:000007">
    <property type="entry name" value="actin-binding LIM protein 1 isoform X1"/>
    <property type="match status" value="1"/>
</dbReference>
<dbReference type="PROSITE" id="PS50023">
    <property type="entry name" value="LIM_DOMAIN_2"/>
    <property type="match status" value="3"/>
</dbReference>
<feature type="compositionally biased region" description="Basic and acidic residues" evidence="9">
    <location>
        <begin position="360"/>
        <end position="370"/>
    </location>
</feature>
<dbReference type="SMART" id="SM00132">
    <property type="entry name" value="LIM"/>
    <property type="match status" value="4"/>
</dbReference>
<dbReference type="Pfam" id="PF16182">
    <property type="entry name" value="AbLIM_anchor"/>
    <property type="match status" value="2"/>
</dbReference>
<dbReference type="Pfam" id="PF02209">
    <property type="entry name" value="VHP"/>
    <property type="match status" value="1"/>
</dbReference>
<comment type="subcellular location">
    <subcellularLocation>
        <location evidence="1">Cytoplasm</location>
    </subcellularLocation>
</comment>
<keyword evidence="4 8" id="KW-0479">Metal-binding</keyword>
<evidence type="ECO:0000313" key="13">
    <source>
        <dbReference type="Proteomes" id="UP001501940"/>
    </source>
</evidence>
<dbReference type="Proteomes" id="UP001501940">
    <property type="component" value="Chromosome 16"/>
</dbReference>
<keyword evidence="13" id="KW-1185">Reference proteome</keyword>
<feature type="domain" description="HP" evidence="11">
    <location>
        <begin position="563"/>
        <end position="631"/>
    </location>
</feature>
<dbReference type="PANTHER" id="PTHR24213:SF18">
    <property type="entry name" value="ACTIN-BINDING LIM PROTEIN 1"/>
    <property type="match status" value="1"/>
</dbReference>
<evidence type="ECO:0000256" key="1">
    <source>
        <dbReference type="ARBA" id="ARBA00004496"/>
    </source>
</evidence>
<dbReference type="GO" id="GO:0001725">
    <property type="term" value="C:stress fiber"/>
    <property type="evidence" value="ECO:0007669"/>
    <property type="project" value="TreeGrafter"/>
</dbReference>
<dbReference type="PROSITE" id="PS51089">
    <property type="entry name" value="HP"/>
    <property type="match status" value="1"/>
</dbReference>
<dbReference type="GO" id="GO:0051015">
    <property type="term" value="F:actin filament binding"/>
    <property type="evidence" value="ECO:0007669"/>
    <property type="project" value="TreeGrafter"/>
</dbReference>
<evidence type="ECO:0000259" key="10">
    <source>
        <dbReference type="PROSITE" id="PS50023"/>
    </source>
</evidence>
<proteinExistence type="predicted"/>
<dbReference type="InterPro" id="IPR036886">
    <property type="entry name" value="Villin_headpiece_dom_sf"/>
</dbReference>
<dbReference type="GO" id="GO:0030032">
    <property type="term" value="P:lamellipodium assembly"/>
    <property type="evidence" value="ECO:0007669"/>
    <property type="project" value="TreeGrafter"/>
</dbReference>
<feature type="domain" description="LIM zinc-binding" evidence="10">
    <location>
        <begin position="150"/>
        <end position="209"/>
    </location>
</feature>
<dbReference type="Gene3D" id="2.10.110.10">
    <property type="entry name" value="Cysteine Rich Protein"/>
    <property type="match status" value="4"/>
</dbReference>
<protein>
    <recommendedName>
        <fullName evidence="14">Actin binding LIM protein 1a</fullName>
    </recommendedName>
</protein>
<dbReference type="CDD" id="cd09327">
    <property type="entry name" value="LIM1_abLIM"/>
    <property type="match status" value="1"/>
</dbReference>
<keyword evidence="3" id="KW-0597">Phosphoprotein</keyword>
<organism evidence="12 13">
    <name type="scientific">Amphiprion ocellaris</name>
    <name type="common">Clown anemonefish</name>
    <dbReference type="NCBI Taxonomy" id="80972"/>
    <lineage>
        <taxon>Eukaryota</taxon>
        <taxon>Metazoa</taxon>
        <taxon>Chordata</taxon>
        <taxon>Craniata</taxon>
        <taxon>Vertebrata</taxon>
        <taxon>Euteleostomi</taxon>
        <taxon>Actinopterygii</taxon>
        <taxon>Neopterygii</taxon>
        <taxon>Teleostei</taxon>
        <taxon>Neoteleostei</taxon>
        <taxon>Acanthomorphata</taxon>
        <taxon>Ovalentaria</taxon>
        <taxon>Pomacentridae</taxon>
        <taxon>Amphiprion</taxon>
    </lineage>
</organism>
<dbReference type="FunFam" id="2.10.110.10:FF:000003">
    <property type="entry name" value="actin-binding LIM protein 1 isoform X1"/>
    <property type="match status" value="1"/>
</dbReference>
<name>A0A3Q1B5Y9_AMPOC</name>
<evidence type="ECO:0000256" key="4">
    <source>
        <dbReference type="ARBA" id="ARBA00022723"/>
    </source>
</evidence>
<dbReference type="PANTHER" id="PTHR24213">
    <property type="entry name" value="ACTIN-BINDING LIM PROTEIN"/>
    <property type="match status" value="1"/>
</dbReference>
<dbReference type="GO" id="GO:0007010">
    <property type="term" value="P:cytoskeleton organization"/>
    <property type="evidence" value="ECO:0007669"/>
    <property type="project" value="InterPro"/>
</dbReference>
<feature type="domain" description="LIM zinc-binding" evidence="10">
    <location>
        <begin position="23"/>
        <end position="82"/>
    </location>
</feature>
<dbReference type="CDD" id="cd09328">
    <property type="entry name" value="LIM2_abLIM"/>
    <property type="match status" value="1"/>
</dbReference>
<sequence>VFDEKHLAHAQDTHHHSTEKPLIQCYKCGEPCKGEVLRVQSKHFHLKCFTCKVCGCDLAQGGFFMKNGEYLCTLDYQRMHGTRCNGCGDFVEGEVVTALGKTYHPACFVCTICKRPFPAGDRVTFNGKDCLCQYCVEPMSPGPKDILGSSNCAGCGRDIKNGQALLALDRQWHLGCFKCKACSKVLTGEYISKDGAPYCEKDYQIHFGVQCEACHQFITGKVLEAGDKHYHPSCARCSRCNQMFTEGEEMYLQGSTVWHPGCKNTTRTEERHRERVGIWASLTPLSLNLSRLNPTRSSSESICSRPGSSIPGSPGHTIYAKVDNEILDYRDLAAIPKVKAIYDIERPDLITYEPMYSTSLDEREERRESVGESSRNMSPTPPSEGSYDRRERILQRSTSQGSIGSPVYNRHGYTPTLSRSPQHFHRPGTDPPSGRSSPLPLRPDSRPVTPPLSQTPKHFHLPGRSWSAPCHCSRRSREEEEEEALKRKQLQEEHLSKIQSGLGKLILKEEMEKEQIRERHARSLSAQRYDPKQTNCDAGTEQLHQLIRYRVVTRRLDLFTDECLLLKVYPYEMLMITSRGRAKLPRDVDRTRLERHLAPETFFDIFGMEIQEFDRLPLWKRNDMKKKAKLF</sequence>
<reference evidence="12" key="2">
    <citation type="submission" date="2025-08" db="UniProtKB">
        <authorList>
            <consortium name="Ensembl"/>
        </authorList>
    </citation>
    <scope>IDENTIFICATION</scope>
</reference>
<evidence type="ECO:0000256" key="7">
    <source>
        <dbReference type="ARBA" id="ARBA00023038"/>
    </source>
</evidence>
<dbReference type="FunFam" id="1.10.950.10:FF:000001">
    <property type="entry name" value="actin-binding LIM protein 1 isoform X2"/>
    <property type="match status" value="1"/>
</dbReference>
<evidence type="ECO:0000259" key="11">
    <source>
        <dbReference type="PROSITE" id="PS51089"/>
    </source>
</evidence>
<evidence type="ECO:0000256" key="3">
    <source>
        <dbReference type="ARBA" id="ARBA00022553"/>
    </source>
</evidence>
<dbReference type="Gene3D" id="1.10.950.10">
    <property type="entry name" value="Villin headpiece domain"/>
    <property type="match status" value="1"/>
</dbReference>
<dbReference type="InterPro" id="IPR032402">
    <property type="entry name" value="AbLIM_anchor"/>
</dbReference>
<dbReference type="AlphaFoldDB" id="A0A3Q1B5Y9"/>
<evidence type="ECO:0000256" key="6">
    <source>
        <dbReference type="ARBA" id="ARBA00022833"/>
    </source>
</evidence>
<evidence type="ECO:0008006" key="14">
    <source>
        <dbReference type="Google" id="ProtNLM"/>
    </source>
</evidence>
<dbReference type="OMA" id="NMLEPKA"/>
<dbReference type="SMART" id="SM00153">
    <property type="entry name" value="VHP"/>
    <property type="match status" value="1"/>
</dbReference>
<dbReference type="SUPFAM" id="SSF57716">
    <property type="entry name" value="Glucocorticoid receptor-like (DNA-binding domain)"/>
    <property type="match status" value="6"/>
</dbReference>
<evidence type="ECO:0000256" key="2">
    <source>
        <dbReference type="ARBA" id="ARBA00022490"/>
    </source>
</evidence>
<feature type="region of interest" description="Disordered" evidence="9">
    <location>
        <begin position="355"/>
        <end position="470"/>
    </location>
</feature>
<dbReference type="GO" id="GO:0060271">
    <property type="term" value="P:cilium assembly"/>
    <property type="evidence" value="ECO:0007669"/>
    <property type="project" value="TreeGrafter"/>
</dbReference>
<evidence type="ECO:0000256" key="9">
    <source>
        <dbReference type="SAM" id="MobiDB-lite"/>
    </source>
</evidence>
<dbReference type="CDD" id="cd09329">
    <property type="entry name" value="LIM3_abLIM"/>
    <property type="match status" value="1"/>
</dbReference>
<keyword evidence="5" id="KW-0677">Repeat</keyword>
<dbReference type="FunFam" id="2.10.110.10:FF:000024">
    <property type="entry name" value="actin-binding LIM protein 1 isoform X1"/>
    <property type="match status" value="1"/>
</dbReference>
<dbReference type="GO" id="GO:0005737">
    <property type="term" value="C:cytoplasm"/>
    <property type="evidence" value="ECO:0007669"/>
    <property type="project" value="UniProtKB-SubCell"/>
</dbReference>
<keyword evidence="2" id="KW-0963">Cytoplasm</keyword>
<reference evidence="12 13" key="1">
    <citation type="submission" date="2022-01" db="EMBL/GenBank/DDBJ databases">
        <title>A chromosome-scale genome assembly of the false clownfish, Amphiprion ocellaris.</title>
        <authorList>
            <person name="Ryu T."/>
        </authorList>
    </citation>
    <scope>NUCLEOTIDE SEQUENCE [LARGE SCALE GENOMIC DNA]</scope>
</reference>
<accession>A0A3Q1B5Y9</accession>
<evidence type="ECO:0000256" key="8">
    <source>
        <dbReference type="PROSITE-ProRule" id="PRU00125"/>
    </source>
</evidence>
<dbReference type="InterPro" id="IPR051618">
    <property type="entry name" value="Actin-binding_LIM"/>
</dbReference>
<feature type="domain" description="LIM zinc-binding" evidence="10">
    <location>
        <begin position="83"/>
        <end position="142"/>
    </location>
</feature>
<keyword evidence="7 8" id="KW-0440">LIM domain</keyword>
<dbReference type="GeneTree" id="ENSGT00950000182850"/>
<dbReference type="Ensembl" id="ENSAOCT00000016066.2">
    <property type="protein sequence ID" value="ENSAOCP00000009335.2"/>
    <property type="gene ID" value="ENSAOCG00000013666.2"/>
</dbReference>
<dbReference type="InterPro" id="IPR001781">
    <property type="entry name" value="Znf_LIM"/>
</dbReference>
<dbReference type="PROSITE" id="PS00478">
    <property type="entry name" value="LIM_DOMAIN_1"/>
    <property type="match status" value="3"/>
</dbReference>
<dbReference type="InterPro" id="IPR003128">
    <property type="entry name" value="Villin_headpiece"/>
</dbReference>
<reference evidence="12" key="3">
    <citation type="submission" date="2025-09" db="UniProtKB">
        <authorList>
            <consortium name="Ensembl"/>
        </authorList>
    </citation>
    <scope>IDENTIFICATION</scope>
</reference>
<dbReference type="SUPFAM" id="SSF47050">
    <property type="entry name" value="VHP, Villin headpiece domain"/>
    <property type="match status" value="1"/>
</dbReference>
<dbReference type="CDD" id="cd09330">
    <property type="entry name" value="LIM4_abLIM"/>
    <property type="match status" value="1"/>
</dbReference>
<dbReference type="Pfam" id="PF00412">
    <property type="entry name" value="LIM"/>
    <property type="match status" value="4"/>
</dbReference>
<keyword evidence="6 8" id="KW-0862">Zinc</keyword>
<dbReference type="GO" id="GO:0046872">
    <property type="term" value="F:metal ion binding"/>
    <property type="evidence" value="ECO:0007669"/>
    <property type="project" value="UniProtKB-KW"/>
</dbReference>
<dbReference type="FunFam" id="2.10.110.10:FF:000004">
    <property type="entry name" value="actin-binding LIM protein 1 isoform X1"/>
    <property type="match status" value="1"/>
</dbReference>
<evidence type="ECO:0000256" key="5">
    <source>
        <dbReference type="ARBA" id="ARBA00022737"/>
    </source>
</evidence>